<dbReference type="PRINTS" id="PR01469">
    <property type="entry name" value="CARBMTKINASE"/>
</dbReference>
<sequence>MRSNVRQPGLKDAVAVVVIPSNCLVAEEGAPSTPLSLSERYPAASGICREVAQLVTKKGMKVAVTHGEGPSQDMPGPRRGPNRWSQDDFCVAPCQGRLGQKLQQLLQNELSLMTSPSSPYPPPSAVSVVSQVLVNVSDPAFQTPSVPVGEWVGEEEFQGCPFAATHSQAGWLCLLPAPKPIDVIEWRAVRTLLDSGVVPVAGGCGGVAVVENAETRQLSNVPARVETEYTGALLGSRVRARVLVLVVESEHRPGHASGGVGGLFGGKVGVSEVRRRLVKGDDFSDPFLKVKMEAAVAFLDFPEMEKGEREKRVVVVCKPGMMVSALEGEFGEEVLQVVPDDGIVRQMTLGMERFFHGASARSMSVFRGWNDGLRGAVGGASRGLSSVIEGASAGLSRSGPMQRGGGVWDACTCSGCSCGGCGAACSKGGSVDEHEVETE</sequence>
<dbReference type="GO" id="GO:0005829">
    <property type="term" value="C:cytosol"/>
    <property type="evidence" value="ECO:0007669"/>
    <property type="project" value="TreeGrafter"/>
</dbReference>
<dbReference type="VEuPathDB" id="CryptoDB:Cvel_28584"/>
<organism evidence="3">
    <name type="scientific">Chromera velia CCMP2878</name>
    <dbReference type="NCBI Taxonomy" id="1169474"/>
    <lineage>
        <taxon>Eukaryota</taxon>
        <taxon>Sar</taxon>
        <taxon>Alveolata</taxon>
        <taxon>Colpodellida</taxon>
        <taxon>Chromeraceae</taxon>
        <taxon>Chromera</taxon>
    </lineage>
</organism>
<dbReference type="PANTHER" id="PTHR30409:SF1">
    <property type="entry name" value="CARBAMATE KINASE-RELATED"/>
    <property type="match status" value="1"/>
</dbReference>
<protein>
    <recommendedName>
        <fullName evidence="4">Carbamate kinase</fullName>
    </recommendedName>
</protein>
<gene>
    <name evidence="3" type="ORF">Cvel_28584</name>
</gene>
<dbReference type="Gene3D" id="3.40.1160.10">
    <property type="entry name" value="Acetylglutamate kinase-like"/>
    <property type="match status" value="1"/>
</dbReference>
<dbReference type="AlphaFoldDB" id="A0A0G4HKW4"/>
<evidence type="ECO:0008006" key="4">
    <source>
        <dbReference type="Google" id="ProtNLM"/>
    </source>
</evidence>
<keyword evidence="1" id="KW-0808">Transferase</keyword>
<dbReference type="GO" id="GO:0019546">
    <property type="term" value="P:L-arginine deiminase pathway"/>
    <property type="evidence" value="ECO:0007669"/>
    <property type="project" value="TreeGrafter"/>
</dbReference>
<dbReference type="SUPFAM" id="SSF53633">
    <property type="entry name" value="Carbamate kinase-like"/>
    <property type="match status" value="1"/>
</dbReference>
<accession>A0A0G4HKW4</accession>
<dbReference type="EMBL" id="CDMZ01003006">
    <property type="protein sequence ID" value="CEM44747.1"/>
    <property type="molecule type" value="Genomic_DNA"/>
</dbReference>
<dbReference type="InterPro" id="IPR036393">
    <property type="entry name" value="AceGlu_kinase-like_sf"/>
</dbReference>
<evidence type="ECO:0000256" key="1">
    <source>
        <dbReference type="ARBA" id="ARBA00022679"/>
    </source>
</evidence>
<reference evidence="3" key="1">
    <citation type="submission" date="2014-11" db="EMBL/GenBank/DDBJ databases">
        <authorList>
            <person name="Otto D Thomas"/>
            <person name="Naeem Raeece"/>
        </authorList>
    </citation>
    <scope>NUCLEOTIDE SEQUENCE</scope>
</reference>
<dbReference type="GO" id="GO:0008804">
    <property type="term" value="F:carbamate kinase activity"/>
    <property type="evidence" value="ECO:0007669"/>
    <property type="project" value="InterPro"/>
</dbReference>
<evidence type="ECO:0000256" key="2">
    <source>
        <dbReference type="ARBA" id="ARBA00022777"/>
    </source>
</evidence>
<proteinExistence type="predicted"/>
<keyword evidence="2" id="KW-0418">Kinase</keyword>
<evidence type="ECO:0000313" key="3">
    <source>
        <dbReference type="EMBL" id="CEM44747.1"/>
    </source>
</evidence>
<dbReference type="PANTHER" id="PTHR30409">
    <property type="entry name" value="CARBAMATE KINASE"/>
    <property type="match status" value="1"/>
</dbReference>
<name>A0A0G4HKW4_9ALVE</name>
<dbReference type="InterPro" id="IPR003964">
    <property type="entry name" value="Carb_kinase"/>
</dbReference>